<evidence type="ECO:0000259" key="6">
    <source>
        <dbReference type="SMART" id="SM00903"/>
    </source>
</evidence>
<evidence type="ECO:0000256" key="2">
    <source>
        <dbReference type="ARBA" id="ARBA00022630"/>
    </source>
</evidence>
<keyword evidence="2" id="KW-0285">Flavoprotein</keyword>
<evidence type="ECO:0000256" key="5">
    <source>
        <dbReference type="SAM" id="MobiDB-lite"/>
    </source>
</evidence>
<name>A1WKJ4_VEREI</name>
<dbReference type="GO" id="GO:0016646">
    <property type="term" value="F:oxidoreductase activity, acting on the CH-NH group of donors, NAD or NADP as acceptor"/>
    <property type="evidence" value="ECO:0007669"/>
    <property type="project" value="UniProtKB-ARBA"/>
</dbReference>
<dbReference type="Proteomes" id="UP000000374">
    <property type="component" value="Chromosome"/>
</dbReference>
<gene>
    <name evidence="7" type="ordered locus">Veis_2405</name>
</gene>
<sequence length="203" mass="21251">MREVSVQHRRSAADNRGSATTVGTPMFLDAGALSPEASYRLSSGSVVPRPIAWITTVSADGVIHLAPFSCVTFVSNKPPLPGVNIGDAPQMRAIHDSSAGHASGVRETELLGLGTRPCRTVRVPRLADAPLSMECRLERVSAFGQTGAEFIVGAVMAFHLRDGLAHAESGLPHGGPNYTALGEIVTLRGMPQTPQAVMNGCDG</sequence>
<evidence type="ECO:0000256" key="1">
    <source>
        <dbReference type="ARBA" id="ARBA00001917"/>
    </source>
</evidence>
<dbReference type="SUPFAM" id="SSF50475">
    <property type="entry name" value="FMN-binding split barrel"/>
    <property type="match status" value="1"/>
</dbReference>
<evidence type="ECO:0000313" key="7">
    <source>
        <dbReference type="EMBL" id="ABM58151.1"/>
    </source>
</evidence>
<dbReference type="KEGG" id="vei:Veis_2405"/>
<dbReference type="HOGENOM" id="CLU_059021_3_1_4"/>
<dbReference type="PANTHER" id="PTHR33798:SF5">
    <property type="entry name" value="FLAVIN REDUCTASE LIKE DOMAIN-CONTAINING PROTEIN"/>
    <property type="match status" value="1"/>
</dbReference>
<reference evidence="8" key="1">
    <citation type="submission" date="2006-12" db="EMBL/GenBank/DDBJ databases">
        <title>Complete sequence of chromosome 1 of Verminephrobacter eiseniae EF01-2.</title>
        <authorList>
            <person name="Copeland A."/>
            <person name="Lucas S."/>
            <person name="Lapidus A."/>
            <person name="Barry K."/>
            <person name="Detter J.C."/>
            <person name="Glavina del Rio T."/>
            <person name="Dalin E."/>
            <person name="Tice H."/>
            <person name="Pitluck S."/>
            <person name="Chertkov O."/>
            <person name="Brettin T."/>
            <person name="Bruce D."/>
            <person name="Han C."/>
            <person name="Tapia R."/>
            <person name="Gilna P."/>
            <person name="Schmutz J."/>
            <person name="Larimer F."/>
            <person name="Land M."/>
            <person name="Hauser L."/>
            <person name="Kyrpides N."/>
            <person name="Kim E."/>
            <person name="Stahl D."/>
            <person name="Richardson P."/>
        </authorList>
    </citation>
    <scope>NUCLEOTIDE SEQUENCE [LARGE SCALE GENOMIC DNA]</scope>
    <source>
        <strain evidence="8">EF01-2</strain>
    </source>
</reference>
<keyword evidence="8" id="KW-1185">Reference proteome</keyword>
<feature type="region of interest" description="Disordered" evidence="5">
    <location>
        <begin position="1"/>
        <end position="20"/>
    </location>
</feature>
<proteinExistence type="inferred from homology"/>
<dbReference type="STRING" id="391735.Veis_2405"/>
<dbReference type="SMART" id="SM00903">
    <property type="entry name" value="Flavin_Reduct"/>
    <property type="match status" value="1"/>
</dbReference>
<dbReference type="GO" id="GO:0010181">
    <property type="term" value="F:FMN binding"/>
    <property type="evidence" value="ECO:0007669"/>
    <property type="project" value="InterPro"/>
</dbReference>
<dbReference type="EMBL" id="CP000542">
    <property type="protein sequence ID" value="ABM58151.1"/>
    <property type="molecule type" value="Genomic_DNA"/>
</dbReference>
<dbReference type="PANTHER" id="PTHR33798">
    <property type="entry name" value="FLAVOPROTEIN OXYGENASE"/>
    <property type="match status" value="1"/>
</dbReference>
<evidence type="ECO:0000256" key="3">
    <source>
        <dbReference type="ARBA" id="ARBA00022643"/>
    </source>
</evidence>
<dbReference type="InterPro" id="IPR002563">
    <property type="entry name" value="Flavin_Rdtase-like_dom"/>
</dbReference>
<organism evidence="7 8">
    <name type="scientific">Verminephrobacter eiseniae (strain EF01-2)</name>
    <dbReference type="NCBI Taxonomy" id="391735"/>
    <lineage>
        <taxon>Bacteria</taxon>
        <taxon>Pseudomonadati</taxon>
        <taxon>Pseudomonadota</taxon>
        <taxon>Betaproteobacteria</taxon>
        <taxon>Burkholderiales</taxon>
        <taxon>Comamonadaceae</taxon>
        <taxon>Verminephrobacter</taxon>
    </lineage>
</organism>
<accession>A1WKJ4</accession>
<evidence type="ECO:0000256" key="4">
    <source>
        <dbReference type="ARBA" id="ARBA00038054"/>
    </source>
</evidence>
<comment type="cofactor">
    <cofactor evidence="1">
        <name>FMN</name>
        <dbReference type="ChEBI" id="CHEBI:58210"/>
    </cofactor>
</comment>
<keyword evidence="3" id="KW-0288">FMN</keyword>
<dbReference type="Gene3D" id="2.30.110.10">
    <property type="entry name" value="Electron Transport, Fmn-binding Protein, Chain A"/>
    <property type="match status" value="1"/>
</dbReference>
<dbReference type="InterPro" id="IPR012349">
    <property type="entry name" value="Split_barrel_FMN-bd"/>
</dbReference>
<feature type="domain" description="Flavin reductase like" evidence="6">
    <location>
        <begin position="44"/>
        <end position="173"/>
    </location>
</feature>
<evidence type="ECO:0000313" key="8">
    <source>
        <dbReference type="Proteomes" id="UP000000374"/>
    </source>
</evidence>
<dbReference type="AlphaFoldDB" id="A1WKJ4"/>
<comment type="similarity">
    <text evidence="4">Belongs to the flavoredoxin family.</text>
</comment>
<protein>
    <recommendedName>
        <fullName evidence="6">Flavin reductase like domain-containing protein</fullName>
    </recommendedName>
</protein>
<dbReference type="eggNOG" id="COG1853">
    <property type="taxonomic scope" value="Bacteria"/>
</dbReference>